<keyword evidence="2" id="KW-1185">Reference proteome</keyword>
<evidence type="ECO:0000313" key="2">
    <source>
        <dbReference type="Proteomes" id="UP000182135"/>
    </source>
</evidence>
<dbReference type="RefSeq" id="WP_074844348.1">
    <property type="nucleotide sequence ID" value="NZ_FOOE01000002.1"/>
</dbReference>
<dbReference type="STRING" id="1529.SAMN04487885_102161"/>
<dbReference type="Proteomes" id="UP000182135">
    <property type="component" value="Unassembled WGS sequence"/>
</dbReference>
<name>A0A1I2JJE3_9CLOT</name>
<accession>A0A1I2JJE3</accession>
<gene>
    <name evidence="1" type="ORF">SAMN04487885_102161</name>
</gene>
<organism evidence="1 2">
    <name type="scientific">Clostridium cadaveris</name>
    <dbReference type="NCBI Taxonomy" id="1529"/>
    <lineage>
        <taxon>Bacteria</taxon>
        <taxon>Bacillati</taxon>
        <taxon>Bacillota</taxon>
        <taxon>Clostridia</taxon>
        <taxon>Eubacteriales</taxon>
        <taxon>Clostridiaceae</taxon>
        <taxon>Clostridium</taxon>
    </lineage>
</organism>
<dbReference type="AlphaFoldDB" id="A0A1I2JJE3"/>
<dbReference type="EMBL" id="FOOE01000002">
    <property type="protein sequence ID" value="SFF54995.1"/>
    <property type="molecule type" value="Genomic_DNA"/>
</dbReference>
<sequence>MKELVKIDCYIEEYKNQSNCLSARLRDKKTNKKIILSGKNVNKEHLLKFLSQAKINQDIMPTIYERNGTDKIVVRGYIVSVKEESIEVCIDVESGGYLFE</sequence>
<evidence type="ECO:0000313" key="1">
    <source>
        <dbReference type="EMBL" id="SFF54995.1"/>
    </source>
</evidence>
<reference evidence="1 2" key="1">
    <citation type="submission" date="2016-10" db="EMBL/GenBank/DDBJ databases">
        <authorList>
            <person name="de Groot N.N."/>
        </authorList>
    </citation>
    <scope>NUCLEOTIDE SEQUENCE [LARGE SCALE GENOMIC DNA]</scope>
    <source>
        <strain evidence="1 2">NLAE-zl-G419</strain>
    </source>
</reference>
<protein>
    <submittedName>
        <fullName evidence="1">Uncharacterized protein</fullName>
    </submittedName>
</protein>
<dbReference type="OrthoDB" id="2053603at2"/>
<proteinExistence type="predicted"/>